<dbReference type="Gene3D" id="2.100.10.30">
    <property type="entry name" value="Jacalin-like lectin domain"/>
    <property type="match status" value="1"/>
</dbReference>
<feature type="domain" description="Transglutaminase-like" evidence="2">
    <location>
        <begin position="169"/>
        <end position="224"/>
    </location>
</feature>
<dbReference type="GO" id="GO:0005669">
    <property type="term" value="C:transcription factor TFIID complex"/>
    <property type="evidence" value="ECO:0007669"/>
    <property type="project" value="InterPro"/>
</dbReference>
<dbReference type="GO" id="GO:0016251">
    <property type="term" value="F:RNA polymerase II general transcription initiation factor activity"/>
    <property type="evidence" value="ECO:0007669"/>
    <property type="project" value="TreeGrafter"/>
</dbReference>
<comment type="caution">
    <text evidence="3">The sequence shown here is derived from an EMBL/GenBank/DDBJ whole genome shotgun (WGS) entry which is preliminary data.</text>
</comment>
<dbReference type="InterPro" id="IPR038765">
    <property type="entry name" value="Papain-like_cys_pep_sf"/>
</dbReference>
<dbReference type="InterPro" id="IPR057991">
    <property type="entry name" value="TPR_TAF2_C"/>
</dbReference>
<sequence>MIPEGGSLVLSPPALALLDKFRQAAHSQQASQFKLQSREGMDMMGRLQSGCTTFSEYESAALKNKALAAIPLAMLHANALAAGGDPFRRPLQFHDTLLRELLAWFKRDFFVWVNNPPCDGCGSTDTKIVGGVAPTVSEAAGKASRVEVYGCKMCPKQTRFPRFNDPGVLLETRRGRCGEWANCFTLCCVAMGFESRYVMDWTDHVWTEVWSPAQERFIHLDSCENAADTPLMYEGGWGKKLSYVIAFGRNHCVDVSRRYTRNFENEMLSRRQSVPEQILIQQIASLNQQLCRNGLSAPVRQSQERMRQEQFELHSLTVLKDAGGGMNIQASERQGRISGDAAWKRARGEDGADLPSAGQQDRRSASVTSVSQAPIGKVEESDKLSNKMETIEREEMAGMPLWPSVPGQRSWFISATSVSSVTKESVARLGAKAGFGPEAITVNGMPVAVGIRGLNVVVLNLSCHIVEQSVAFKTSGASGEETESVDDENPALLFLKEHAVEEKLVLCVMLGQGSRACWDAAAYMLEIASGGASERPEHSQPCIVFAGIKAVTEFGRPRQHFAQVFVTIPLPNKSFPTRFRKNAASRWDGAIATTPVMHQLGPLGDGILSDSPLNTYNALCSTFPKAPLKGFAYKPGYGLVGMAQASGLRRGDGWITEMAWPSRPSAEDDIKVRVRRLFDLLVSEGMEPNVAAAKALHDITPQGPKHREEENSLRGDQLQQAPPDTGGMILRYISLSENQLRSCRGTIEAFDDFEVATPIQAMVERQQGAPILRLQRLRVWSSSNGITGLQAGYGPLKSGSPFLLWAPVHNCLAGSAASTTFSPDAATTEIVLGTEEGFTEIKISKSDECIVGLCFKTTACRELSVGVTESAGSRTSDISVPPGWQVTAFWGTLGQHGLHSLGMIIRLGSLESSSSWASTLTVLLLFSLSRDKAMATAGGLAMRAEVLHETLRLYVDIAQRHVRGHATLWILLPSPPADVGAPAEGDFFAYRLHARQMEIHEVRVNDEVASYVYPHPVDLLRDFVPCQGEENGNKEEGQKIAETSLDYDALDMHYRCELIASQEGELGLQLPKRQTWAPSHRDDVDILPQVVLNAQAAALRIAKVDITYSLDHPVAGLRFESQPAHAYSVRCPGVLHDVDGPRCWFPCADRTTDVFTLDMIISVPCSISGVGEANGAEGGGRGNTGSLGHSDQKGATGGVVDGFRTDLCGDSTHPKAARNARPPIVLVGGGELVGKRMTSGELVGGGELVGKRMTSGEEATEWHYAIETPITASAVSLVVGHFGRYVDREVPRVSHHYLLRGAATGSSLAERDCGGGSEATPPSSPPPPPRSWVAHSVEGLGPALSFLADFFHLAPGGVAPAPPCLTHRTVFVRGLPDAAIAFHGLSLHRAGDLHPPRVFDSSMALHLGMAEAFFASWLLPRLRPRFSRDRWIFHGVLGYLLLLYVRRRLGEHEYRCRLLRLMDAVIALEREGQSMPLLPPDSLLLAREMYSPANLELVRVKPPIIMHMIEQRVGRKPLRDVLRSVACPTPAAASPTGEPSDGIDQDAVVARDMDDPDPSASSPKHAAGVTPVSAGTVRPQALKTLGFLRLCLKTSSRGDFIKNLRECWLEGRGPAYFSVFHAFDRRAPKPELTITLRQTVPPWGRLFTGPLRIRIMEDGGPYDYDRDISEAEHVFTFKLHSKVRKVGGSRQRKQQISANLSEKDPGPEAGSKAKKAAKAGAHDDADTPSGINGNDPATDAPKPKKRRKKANAAAEASSAEQEQGLAGGSATASVSETLTGGVRGSRQEDDDYTLSRREHYCPVVWLRLDPDLQWIAEWEWENLPEYIFLEQLHRDPDAAAQCLALRALTSYPKATQDTTALVGSVQSGTTLRPSLAAQAMSDCVRGKQGPGWVEPSLNVRMEAARALAAWQSNHAPGSMITADSGWRGLDFLFRAYRERYFDATSRVPLPADFTDEAEYQLQKALLYAISLVRGKDRYTPRIVWEFLRSVLEGHDNSRNPLDDSAFLRTVLSAVANLRVNSSQERSGTSLVENLHPQVMRHLIWHQEVGSYDHAVEAAALRALWNLELVRGGSQAKAVEFLQYVKSIPDQVLSKKALSDPSSLVPLRLAALEAVVRLQIQEAKHFDTDSSAAEAAGAGIEGPRKALHWVLTILKHEKACGSIIFCYKALQVLFDALRHPLDYRSDALNFHAPLALAPTHFLDHLATNGQAYDELDAAVASNASLKSKENPYLSSLRSTEFVGPHEDVRKEMWHFITTESWYSQPLRGMALWLFQAIWGYRPLEESKLHDKEDPVGTNEAASSELKEFIGLEDVYMELLSLRADGVFSLRSTLFDEHDWRVWRDRRARRLSAQPGGGRKENVAGNKSLTMEDLSDTERSERTMCLESRKAIMKSNSKVRLKVSIAKTSI</sequence>
<accession>A0A4D9DCD8</accession>
<dbReference type="SUPFAM" id="SSF63737">
    <property type="entry name" value="Leukotriene A4 hydrolase N-terminal domain"/>
    <property type="match status" value="1"/>
</dbReference>
<feature type="region of interest" description="Disordered" evidence="1">
    <location>
        <begin position="701"/>
        <end position="720"/>
    </location>
</feature>
<keyword evidence="4" id="KW-1185">Reference proteome</keyword>
<dbReference type="Gene3D" id="2.20.25.10">
    <property type="match status" value="1"/>
</dbReference>
<dbReference type="PANTHER" id="PTHR15137:SF9">
    <property type="entry name" value="TRANSCRIPTION INITIATION FACTOR TFIID SUBUNIT 2"/>
    <property type="match status" value="1"/>
</dbReference>
<gene>
    <name evidence="3" type="ORF">NSK_001497</name>
</gene>
<dbReference type="InterPro" id="IPR036404">
    <property type="entry name" value="Jacalin-like_lectin_dom_sf"/>
</dbReference>
<feature type="region of interest" description="Disordered" evidence="1">
    <location>
        <begin position="1176"/>
        <end position="1195"/>
    </location>
</feature>
<evidence type="ECO:0000256" key="1">
    <source>
        <dbReference type="SAM" id="MobiDB-lite"/>
    </source>
</evidence>
<dbReference type="Gene3D" id="3.10.620.30">
    <property type="match status" value="1"/>
</dbReference>
<dbReference type="OrthoDB" id="409136at2759"/>
<feature type="region of interest" description="Disordered" evidence="1">
    <location>
        <begin position="1686"/>
        <end position="1792"/>
    </location>
</feature>
<dbReference type="Pfam" id="PF01841">
    <property type="entry name" value="Transglut_core"/>
    <property type="match status" value="1"/>
</dbReference>
<dbReference type="SUPFAM" id="SSF51101">
    <property type="entry name" value="Mannose-binding lectins"/>
    <property type="match status" value="1"/>
</dbReference>
<dbReference type="Pfam" id="PF25316">
    <property type="entry name" value="TAF2_3rd"/>
    <property type="match status" value="1"/>
</dbReference>
<dbReference type="Gene3D" id="2.60.40.1730">
    <property type="entry name" value="tricorn interacting facor f3 domain"/>
    <property type="match status" value="1"/>
</dbReference>
<feature type="region of interest" description="Disordered" evidence="1">
    <location>
        <begin position="1308"/>
        <end position="1331"/>
    </location>
</feature>
<dbReference type="PANTHER" id="PTHR15137">
    <property type="entry name" value="TRANSCRIPTION INITIATION FACTOR TFIID"/>
    <property type="match status" value="1"/>
</dbReference>
<dbReference type="SUPFAM" id="SSF54001">
    <property type="entry name" value="Cysteine proteinases"/>
    <property type="match status" value="1"/>
</dbReference>
<feature type="compositionally biased region" description="Basic and acidic residues" evidence="1">
    <location>
        <begin position="377"/>
        <end position="386"/>
    </location>
</feature>
<feature type="compositionally biased region" description="Gly residues" evidence="1">
    <location>
        <begin position="1176"/>
        <end position="1185"/>
    </location>
</feature>
<dbReference type="InterPro" id="IPR002931">
    <property type="entry name" value="Transglutaminase-like"/>
</dbReference>
<dbReference type="SMART" id="SM00460">
    <property type="entry name" value="TGc"/>
    <property type="match status" value="1"/>
</dbReference>
<feature type="compositionally biased region" description="Low complexity" evidence="1">
    <location>
        <begin position="1558"/>
        <end position="1567"/>
    </location>
</feature>
<dbReference type="InterPro" id="IPR057345">
    <property type="entry name" value="Ig-like_TAF2"/>
</dbReference>
<dbReference type="Pfam" id="PF25577">
    <property type="entry name" value="TPR_TAF2_C"/>
    <property type="match status" value="1"/>
</dbReference>
<dbReference type="GO" id="GO:0000976">
    <property type="term" value="F:transcription cis-regulatory region binding"/>
    <property type="evidence" value="ECO:0007669"/>
    <property type="project" value="TreeGrafter"/>
</dbReference>
<name>A0A4D9DCD8_9STRA</name>
<dbReference type="GO" id="GO:0003682">
    <property type="term" value="F:chromatin binding"/>
    <property type="evidence" value="ECO:0007669"/>
    <property type="project" value="TreeGrafter"/>
</dbReference>
<dbReference type="InterPro" id="IPR042097">
    <property type="entry name" value="Aminopeptidase_N-like_N_sf"/>
</dbReference>
<dbReference type="GO" id="GO:0006367">
    <property type="term" value="P:transcription initiation at RNA polymerase II promoter"/>
    <property type="evidence" value="ECO:0007669"/>
    <property type="project" value="TreeGrafter"/>
</dbReference>
<evidence type="ECO:0000313" key="3">
    <source>
        <dbReference type="EMBL" id="TFJ87165.1"/>
    </source>
</evidence>
<organism evidence="3 4">
    <name type="scientific">Nannochloropsis salina CCMP1776</name>
    <dbReference type="NCBI Taxonomy" id="1027361"/>
    <lineage>
        <taxon>Eukaryota</taxon>
        <taxon>Sar</taxon>
        <taxon>Stramenopiles</taxon>
        <taxon>Ochrophyta</taxon>
        <taxon>Eustigmatophyceae</taxon>
        <taxon>Eustigmatales</taxon>
        <taxon>Monodopsidaceae</taxon>
        <taxon>Microchloropsis</taxon>
        <taxon>Microchloropsis salina</taxon>
    </lineage>
</organism>
<dbReference type="EMBL" id="SDOX01000006">
    <property type="protein sequence ID" value="TFJ87165.1"/>
    <property type="molecule type" value="Genomic_DNA"/>
</dbReference>
<evidence type="ECO:0000259" key="2">
    <source>
        <dbReference type="SMART" id="SM00460"/>
    </source>
</evidence>
<dbReference type="Proteomes" id="UP000355283">
    <property type="component" value="Unassembled WGS sequence"/>
</dbReference>
<feature type="region of interest" description="Disordered" evidence="1">
    <location>
        <begin position="1551"/>
        <end position="1572"/>
    </location>
</feature>
<proteinExistence type="predicted"/>
<reference evidence="3 4" key="1">
    <citation type="submission" date="2019-01" db="EMBL/GenBank/DDBJ databases">
        <title>Nuclear Genome Assembly of the Microalgal Biofuel strain Nannochloropsis salina CCMP1776.</title>
        <authorList>
            <person name="Hovde B."/>
        </authorList>
    </citation>
    <scope>NUCLEOTIDE SEQUENCE [LARGE SCALE GENOMIC DNA]</scope>
    <source>
        <strain evidence="3 4">CCMP1776</strain>
    </source>
</reference>
<dbReference type="InterPro" id="IPR037813">
    <property type="entry name" value="TAF2"/>
</dbReference>
<feature type="compositionally biased region" description="Low complexity" evidence="1">
    <location>
        <begin position="1751"/>
        <end position="1760"/>
    </location>
</feature>
<protein>
    <recommendedName>
        <fullName evidence="2">Transglutaminase-like domain-containing protein</fullName>
    </recommendedName>
</protein>
<feature type="region of interest" description="Disordered" evidence="1">
    <location>
        <begin position="347"/>
        <end position="386"/>
    </location>
</feature>
<evidence type="ECO:0000313" key="4">
    <source>
        <dbReference type="Proteomes" id="UP000355283"/>
    </source>
</evidence>